<evidence type="ECO:0000313" key="3">
    <source>
        <dbReference type="Proteomes" id="UP000646827"/>
    </source>
</evidence>
<accession>A0A8H7VI49</accession>
<gene>
    <name evidence="2" type="ORF">INT45_008410</name>
</gene>
<organism evidence="2 3">
    <name type="scientific">Circinella minor</name>
    <dbReference type="NCBI Taxonomy" id="1195481"/>
    <lineage>
        <taxon>Eukaryota</taxon>
        <taxon>Fungi</taxon>
        <taxon>Fungi incertae sedis</taxon>
        <taxon>Mucoromycota</taxon>
        <taxon>Mucoromycotina</taxon>
        <taxon>Mucoromycetes</taxon>
        <taxon>Mucorales</taxon>
        <taxon>Lichtheimiaceae</taxon>
        <taxon>Circinella</taxon>
    </lineage>
</organism>
<dbReference type="AlphaFoldDB" id="A0A8H7VI49"/>
<keyword evidence="3" id="KW-1185">Reference proteome</keyword>
<protein>
    <submittedName>
        <fullName evidence="2">Uncharacterized protein</fullName>
    </submittedName>
</protein>
<feature type="region of interest" description="Disordered" evidence="1">
    <location>
        <begin position="259"/>
        <end position="316"/>
    </location>
</feature>
<dbReference type="EMBL" id="JAEPRB010000526">
    <property type="protein sequence ID" value="KAG2215379.1"/>
    <property type="molecule type" value="Genomic_DNA"/>
</dbReference>
<evidence type="ECO:0000313" key="2">
    <source>
        <dbReference type="EMBL" id="KAG2215379.1"/>
    </source>
</evidence>
<feature type="compositionally biased region" description="Low complexity" evidence="1">
    <location>
        <begin position="267"/>
        <end position="316"/>
    </location>
</feature>
<dbReference type="OrthoDB" id="2285950at2759"/>
<proteinExistence type="predicted"/>
<name>A0A8H7VI49_9FUNG</name>
<dbReference type="Proteomes" id="UP000646827">
    <property type="component" value="Unassembled WGS sequence"/>
</dbReference>
<evidence type="ECO:0000256" key="1">
    <source>
        <dbReference type="SAM" id="MobiDB-lite"/>
    </source>
</evidence>
<reference evidence="2 3" key="1">
    <citation type="submission" date="2020-12" db="EMBL/GenBank/DDBJ databases">
        <title>Metabolic potential, ecology and presence of endohyphal bacteria is reflected in genomic diversity of Mucoromycotina.</title>
        <authorList>
            <person name="Muszewska A."/>
            <person name="Okrasinska A."/>
            <person name="Steczkiewicz K."/>
            <person name="Drgas O."/>
            <person name="Orlowska M."/>
            <person name="Perlinska-Lenart U."/>
            <person name="Aleksandrzak-Piekarczyk T."/>
            <person name="Szatraj K."/>
            <person name="Zielenkiewicz U."/>
            <person name="Pilsyk S."/>
            <person name="Malc E."/>
            <person name="Mieczkowski P."/>
            <person name="Kruszewska J.S."/>
            <person name="Biernat P."/>
            <person name="Pawlowska J."/>
        </authorList>
    </citation>
    <scope>NUCLEOTIDE SEQUENCE [LARGE SCALE GENOMIC DNA]</scope>
    <source>
        <strain evidence="2 3">CBS 142.35</strain>
    </source>
</reference>
<sequence length="377" mass="41860">MRLSLRPGSDLMAKAITRNTSVIKIITSSLVNKTDDYIVGDSEWPNGCRSDLVLEPKSSSIGLPPIIIEFQQSVDYPFLKRVIQYSLQAYQRYKIDPIILIICMNNLSSDIEQSIKRSNIIGCQSYPCHGWADKCLIMSKNILNTLTPSENADPFVAFGLFLTQSTPITDIPCDDATMNHLKNLAFDHYTSLIGNQIHLVDFVKDLLNSQEKQYKDLLDLTSQENSSNEIQQSIKNAHVKQQELKRKFDELDDINLTPATTSVPFNTASAASPSPNASSSSSSSTAPPSPNTSSSSSTASPSPSPSPNNASSSISPYQKGMMFVSQFKADRIKQGKERMDWKACIKEGQQKGLLLNYKNINTLKNQFVKFEKSQTKK</sequence>
<comment type="caution">
    <text evidence="2">The sequence shown here is derived from an EMBL/GenBank/DDBJ whole genome shotgun (WGS) entry which is preliminary data.</text>
</comment>